<name>A0ACB0EZE6_RANTA</name>
<evidence type="ECO:0000313" key="2">
    <source>
        <dbReference type="Proteomes" id="UP001162501"/>
    </source>
</evidence>
<gene>
    <name evidence="1" type="ORF">MRATA1EN3_LOCUS17328</name>
</gene>
<dbReference type="Proteomes" id="UP001162501">
    <property type="component" value="Chromosome 3"/>
</dbReference>
<proteinExistence type="predicted"/>
<protein>
    <submittedName>
        <fullName evidence="1">Uncharacterized protein</fullName>
    </submittedName>
</protein>
<organism evidence="1 2">
    <name type="scientific">Rangifer tarandus platyrhynchus</name>
    <name type="common">Svalbard reindeer</name>
    <dbReference type="NCBI Taxonomy" id="3082113"/>
    <lineage>
        <taxon>Eukaryota</taxon>
        <taxon>Metazoa</taxon>
        <taxon>Chordata</taxon>
        <taxon>Craniata</taxon>
        <taxon>Vertebrata</taxon>
        <taxon>Euteleostomi</taxon>
        <taxon>Mammalia</taxon>
        <taxon>Eutheria</taxon>
        <taxon>Laurasiatheria</taxon>
        <taxon>Artiodactyla</taxon>
        <taxon>Ruminantia</taxon>
        <taxon>Pecora</taxon>
        <taxon>Cervidae</taxon>
        <taxon>Odocoileinae</taxon>
        <taxon>Rangifer</taxon>
    </lineage>
</organism>
<accession>A0ACB0EZE6</accession>
<evidence type="ECO:0000313" key="1">
    <source>
        <dbReference type="EMBL" id="CAI9706115.1"/>
    </source>
</evidence>
<dbReference type="EMBL" id="OX596087">
    <property type="protein sequence ID" value="CAI9706115.1"/>
    <property type="molecule type" value="Genomic_DNA"/>
</dbReference>
<reference evidence="1" key="1">
    <citation type="submission" date="2023-05" db="EMBL/GenBank/DDBJ databases">
        <authorList>
            <consortium name="ELIXIR-Norway"/>
        </authorList>
    </citation>
    <scope>NUCLEOTIDE SEQUENCE</scope>
</reference>
<sequence>MDTHPLPTRLRLCVPGESRTTGFSDTLPTAAALAVAFQAGEAPVSQVGQPVSASHHEAERSESLQPSQEQAAGNRSPPGSTLHLEPALVPPAAADRHPVTLLLQCTTPETSTLKPSPPLTLQWFALPLTRLTGDRDTSASPLSFSPEKAELLATSRQLRASLEDSKESKGRMKVPKAPSVFTKMAAFYQCIKPEPSELDMISTRVMDIKLREAAEGLGEDSTGKKKSKFKTFKKFFGKKKRKESSSSTGSSTWKQSQAKNEVMAIESGPVGYDSEDELEDSRGTLGSRALSHDSIFIPESGQDPPRPVRVFSQENVCDRIKALQLKIQCNVKMGPPPPPGSLPAKRGDDAGMSSEDDGLPRSPPETSLLHDGATTKVCVVSSSRPQSPDQLLSRQASETSASPRTSDSSMVPVADFDYPPEFSSCLDNSAAKHKLLVKPRNQRSSKMRRLSSRAQSESLSDLTCTPEEEEDDEKPLLQVSKEEPPSSGQQEAGQDGGSEPEGPATVLPPAGPRLRRARLQHCPALTASTEEESPPGENPSSHPATPEGTPEATPEATLNVMEVTEPLSGGAPHSESPACPEGSPHPNPDSENQREDVSLESACPPGGDTADEAVCASGDNVEGRLSPCVPEGDTTPLEPGPAATPETPPGPHGTDRAGQKETLPTVDLPAPEGAGPESPAAAPSPPPPKSCLKHKGPSPPASEVPPQVPAPRSPEQGAAPRGPPKAERAGSPSGAPERKTERGGCEASGAAKKFSVSSGREWPRAGGRLLEPRGPAVRLPLLRSGQAWKSEAALDDLPAAPEPQGPKPGPRKSPAPAERGSPDTAHLAAQERAAGGEGGPFPVKLRSTSLSFKHREAPCPEGKAIKRYSAEVRLERGGLSLLPRDDRGPPGSGPSSRGARPPSEPGKAKTRPAEQLSSKPPLPRKPLLQTLTLPQLPAPPDTSSGDPEKVGLSMEPWKESRAERRSPHRAAGKRPEKVAGPGTNGQPTPPWIPVGRQKRRGPLEQPPSQEDKPAARTLKSDTGRPAKAPERTQEPVKQADFVRSKSFLMTPAKPPVDQRQGTKLRLQEGLQRGISLSHQNLAQSAVMMEKELHQLKRASYSSTDQPSWMELARKKSQAWSDMPQIIK</sequence>